<reference evidence="1" key="1">
    <citation type="submission" date="2019-10" db="EMBL/GenBank/DDBJ databases">
        <authorList>
            <person name="Dow E L."/>
        </authorList>
    </citation>
    <scope>NUCLEOTIDE SEQUENCE</scope>
    <source>
        <strain evidence="1">32</strain>
        <strain evidence="2">Dyadobacter sp. 32 sample 2</strain>
    </source>
</reference>
<organism evidence="1">
    <name type="scientific">Dyadobacter sp. 32</name>
    <dbReference type="NCBI Taxonomy" id="538966"/>
    <lineage>
        <taxon>Bacteria</taxon>
        <taxon>Pseudomonadati</taxon>
        <taxon>Bacteroidota</taxon>
        <taxon>Cytophagia</taxon>
        <taxon>Cytophagales</taxon>
        <taxon>Spirosomataceae</taxon>
        <taxon>Dyadobacter</taxon>
    </lineage>
</organism>
<evidence type="ECO:0000313" key="2">
    <source>
        <dbReference type="EMBL" id="VXD43746.1"/>
    </source>
</evidence>
<gene>
    <name evidence="1" type="ORF">DYADSP32_1422</name>
</gene>
<dbReference type="EMBL" id="LR735258">
    <property type="protein sequence ID" value="VXD43746.1"/>
    <property type="molecule type" value="Genomic_DNA"/>
</dbReference>
<sequence length="31" mass="3429">HEGGRMGKQLGYRTQPTYTLHSPGQAFGHCL</sequence>
<feature type="non-terminal residue" evidence="1">
    <location>
        <position position="1"/>
    </location>
</feature>
<dbReference type="EMBL" id="LR732074">
    <property type="protein sequence ID" value="VWV56191.1"/>
    <property type="molecule type" value="Genomic_DNA"/>
</dbReference>
<proteinExistence type="predicted"/>
<name>A0A5Q5ACD5_9BACT</name>
<protein>
    <submittedName>
        <fullName evidence="1">Uncharacterized protein</fullName>
    </submittedName>
</protein>
<evidence type="ECO:0000313" key="1">
    <source>
        <dbReference type="EMBL" id="VWV56191.1"/>
    </source>
</evidence>
<dbReference type="AlphaFoldDB" id="A0A5Q5ACD5"/>
<accession>A0A5Q5ACD5</accession>
<feature type="non-terminal residue" evidence="1">
    <location>
        <position position="31"/>
    </location>
</feature>